<dbReference type="Pfam" id="PF01225">
    <property type="entry name" value="Mur_ligase"/>
    <property type="match status" value="1"/>
</dbReference>
<dbReference type="InterPro" id="IPR005761">
    <property type="entry name" value="UDP-N-AcMur-Glu-dNH2Pim_ligase"/>
</dbReference>
<dbReference type="Gene3D" id="3.90.190.20">
    <property type="entry name" value="Mur ligase, C-terminal domain"/>
    <property type="match status" value="1"/>
</dbReference>
<feature type="binding site" evidence="7">
    <location>
        <position position="30"/>
    </location>
    <ligand>
        <name>UDP-N-acetyl-alpha-D-muramoyl-L-alanyl-D-glutamate</name>
        <dbReference type="ChEBI" id="CHEBI:83900"/>
    </ligand>
</feature>
<dbReference type="InterPro" id="IPR036615">
    <property type="entry name" value="Mur_ligase_C_dom_sf"/>
</dbReference>
<dbReference type="InterPro" id="IPR000713">
    <property type="entry name" value="Mur_ligase_N"/>
</dbReference>
<dbReference type="NCBIfam" id="TIGR01085">
    <property type="entry name" value="murE"/>
    <property type="match status" value="1"/>
</dbReference>
<dbReference type="Pfam" id="PF08245">
    <property type="entry name" value="Mur_ligase_M"/>
    <property type="match status" value="1"/>
</dbReference>
<dbReference type="HAMAP" id="MF_00208">
    <property type="entry name" value="MurE"/>
    <property type="match status" value="1"/>
</dbReference>
<dbReference type="GO" id="GO:0071555">
    <property type="term" value="P:cell wall organization"/>
    <property type="evidence" value="ECO:0007669"/>
    <property type="project" value="UniProtKB-KW"/>
</dbReference>
<evidence type="ECO:0000256" key="8">
    <source>
        <dbReference type="RuleBase" id="RU004135"/>
    </source>
</evidence>
<comment type="pathway">
    <text evidence="7 8">Cell wall biogenesis; peptidoglycan biosynthesis.</text>
</comment>
<dbReference type="RefSeq" id="WP_041504993.1">
    <property type="nucleotide sequence ID" value="NZ_JPIU01000037.1"/>
</dbReference>
<dbReference type="Gene3D" id="3.40.1190.10">
    <property type="entry name" value="Mur-like, catalytic domain"/>
    <property type="match status" value="1"/>
</dbReference>
<feature type="binding site" evidence="7">
    <location>
        <begin position="153"/>
        <end position="154"/>
    </location>
    <ligand>
        <name>UDP-N-acetyl-alpha-D-muramoyl-L-alanyl-D-glutamate</name>
        <dbReference type="ChEBI" id="CHEBI:83900"/>
    </ligand>
</feature>
<gene>
    <name evidence="7" type="primary">murE</name>
    <name evidence="12" type="ORF">BA92_05880</name>
</gene>
<keyword evidence="13" id="KW-1185">Reference proteome</keyword>
<dbReference type="GO" id="GO:0009252">
    <property type="term" value="P:peptidoglycan biosynthetic process"/>
    <property type="evidence" value="ECO:0007669"/>
    <property type="project" value="UniProtKB-UniRule"/>
</dbReference>
<feature type="domain" description="Mur ligase central" evidence="11">
    <location>
        <begin position="109"/>
        <end position="302"/>
    </location>
</feature>
<evidence type="ECO:0000313" key="13">
    <source>
        <dbReference type="Proteomes" id="UP000031980"/>
    </source>
</evidence>
<feature type="domain" description="Mur ligase C-terminal" evidence="10">
    <location>
        <begin position="327"/>
        <end position="457"/>
    </location>
</feature>
<dbReference type="GO" id="GO:0005524">
    <property type="term" value="F:ATP binding"/>
    <property type="evidence" value="ECO:0007669"/>
    <property type="project" value="UniProtKB-UniRule"/>
</dbReference>
<dbReference type="Pfam" id="PF02875">
    <property type="entry name" value="Mur_ligase_C"/>
    <property type="match status" value="1"/>
</dbReference>
<evidence type="ECO:0000256" key="3">
    <source>
        <dbReference type="ARBA" id="ARBA00022960"/>
    </source>
</evidence>
<feature type="binding site" evidence="7">
    <location>
        <position position="188"/>
    </location>
    <ligand>
        <name>UDP-N-acetyl-alpha-D-muramoyl-L-alanyl-D-glutamate</name>
        <dbReference type="ChEBI" id="CHEBI:83900"/>
    </ligand>
</feature>
<dbReference type="Proteomes" id="UP000031980">
    <property type="component" value="Unassembled WGS sequence"/>
</dbReference>
<comment type="similarity">
    <text evidence="1 7">Belongs to the MurCDEF family. MurE subfamily.</text>
</comment>
<dbReference type="PANTHER" id="PTHR23135:SF4">
    <property type="entry name" value="UDP-N-ACETYLMURAMOYL-L-ALANYL-D-GLUTAMATE--2,6-DIAMINOPIMELATE LIGASE MURE HOMOLOG, CHLOROPLASTIC"/>
    <property type="match status" value="1"/>
</dbReference>
<comment type="cofactor">
    <cofactor evidence="7">
        <name>Mg(2+)</name>
        <dbReference type="ChEBI" id="CHEBI:18420"/>
    </cofactor>
</comment>
<feature type="binding site" evidence="7">
    <location>
        <position position="186"/>
    </location>
    <ligand>
        <name>UDP-N-acetyl-alpha-D-muramoyl-L-alanyl-D-glutamate</name>
        <dbReference type="ChEBI" id="CHEBI:83900"/>
    </ligand>
</feature>
<feature type="binding site" evidence="7">
    <location>
        <begin position="111"/>
        <end position="117"/>
    </location>
    <ligand>
        <name>ATP</name>
        <dbReference type="ChEBI" id="CHEBI:30616"/>
    </ligand>
</feature>
<feature type="short sequence motif" description="Meso-diaminopimelate recognition motif" evidence="7">
    <location>
        <begin position="402"/>
        <end position="405"/>
    </location>
</feature>
<feature type="binding site" evidence="7">
    <location>
        <position position="459"/>
    </location>
    <ligand>
        <name>meso-2,6-diaminopimelate</name>
        <dbReference type="ChEBI" id="CHEBI:57791"/>
    </ligand>
</feature>
<dbReference type="GO" id="GO:0051301">
    <property type="term" value="P:cell division"/>
    <property type="evidence" value="ECO:0007669"/>
    <property type="project" value="UniProtKB-KW"/>
</dbReference>
<dbReference type="GO" id="GO:0000287">
    <property type="term" value="F:magnesium ion binding"/>
    <property type="evidence" value="ECO:0007669"/>
    <property type="project" value="UniProtKB-UniRule"/>
</dbReference>
<feature type="binding site" evidence="7">
    <location>
        <position position="180"/>
    </location>
    <ligand>
        <name>UDP-N-acetyl-alpha-D-muramoyl-L-alanyl-D-glutamate</name>
        <dbReference type="ChEBI" id="CHEBI:83900"/>
    </ligand>
</feature>
<organism evidence="12 13">
    <name type="scientific">Sanguibacteroides justesenii</name>
    <dbReference type="NCBI Taxonomy" id="1547597"/>
    <lineage>
        <taxon>Bacteria</taxon>
        <taxon>Pseudomonadati</taxon>
        <taxon>Bacteroidota</taxon>
        <taxon>Bacteroidia</taxon>
        <taxon>Bacteroidales</taxon>
        <taxon>Porphyromonadaceae</taxon>
        <taxon>Sanguibacteroides</taxon>
    </lineage>
</organism>
<comment type="subcellular location">
    <subcellularLocation>
        <location evidence="7 8">Cytoplasm</location>
    </subcellularLocation>
</comment>
<evidence type="ECO:0000256" key="4">
    <source>
        <dbReference type="ARBA" id="ARBA00022984"/>
    </source>
</evidence>
<proteinExistence type="inferred from homology"/>
<dbReference type="EMBL" id="JPIU01000037">
    <property type="protein sequence ID" value="KIO45970.1"/>
    <property type="molecule type" value="Genomic_DNA"/>
</dbReference>
<feature type="binding site" evidence="7">
    <location>
        <position position="455"/>
    </location>
    <ligand>
        <name>meso-2,6-diaminopimelate</name>
        <dbReference type="ChEBI" id="CHEBI:57791"/>
    </ligand>
</feature>
<dbReference type="SUPFAM" id="SSF53623">
    <property type="entry name" value="MurD-like peptide ligases, catalytic domain"/>
    <property type="match status" value="1"/>
</dbReference>
<accession>A0A0C3R763</accession>
<keyword evidence="7" id="KW-0067">ATP-binding</keyword>
<dbReference type="InterPro" id="IPR004101">
    <property type="entry name" value="Mur_ligase_C"/>
</dbReference>
<comment type="catalytic activity">
    <reaction evidence="7">
        <text>UDP-N-acetyl-alpha-D-muramoyl-L-alanyl-D-glutamate + meso-2,6-diaminopimelate + ATP = UDP-N-acetyl-alpha-D-muramoyl-L-alanyl-gamma-D-glutamyl-meso-2,6-diaminopimelate + ADP + phosphate + H(+)</text>
        <dbReference type="Rhea" id="RHEA:23676"/>
        <dbReference type="ChEBI" id="CHEBI:15378"/>
        <dbReference type="ChEBI" id="CHEBI:30616"/>
        <dbReference type="ChEBI" id="CHEBI:43474"/>
        <dbReference type="ChEBI" id="CHEBI:57791"/>
        <dbReference type="ChEBI" id="CHEBI:83900"/>
        <dbReference type="ChEBI" id="CHEBI:83905"/>
        <dbReference type="ChEBI" id="CHEBI:456216"/>
        <dbReference type="EC" id="6.3.2.13"/>
    </reaction>
</comment>
<dbReference type="InterPro" id="IPR036565">
    <property type="entry name" value="Mur-like_cat_sf"/>
</dbReference>
<comment type="caution">
    <text evidence="7">Lacks conserved residue(s) required for the propagation of feature annotation.</text>
</comment>
<dbReference type="GO" id="GO:0005737">
    <property type="term" value="C:cytoplasm"/>
    <property type="evidence" value="ECO:0007669"/>
    <property type="project" value="UniProtKB-SubCell"/>
</dbReference>
<name>A0A0C3R763_9PORP</name>
<evidence type="ECO:0000256" key="2">
    <source>
        <dbReference type="ARBA" id="ARBA00022618"/>
    </source>
</evidence>
<evidence type="ECO:0000256" key="6">
    <source>
        <dbReference type="ARBA" id="ARBA00023316"/>
    </source>
</evidence>
<keyword evidence="7" id="KW-0547">Nucleotide-binding</keyword>
<dbReference type="SUPFAM" id="SSF53244">
    <property type="entry name" value="MurD-like peptide ligases, peptide-binding domain"/>
    <property type="match status" value="1"/>
</dbReference>
<reference evidence="12 13" key="1">
    <citation type="submission" date="2014-07" db="EMBL/GenBank/DDBJ databases">
        <title>Porphyromonadaceae bacterium OUH 308042 = ATCC BAA-2681 = DSM 28342 draft genome.</title>
        <authorList>
            <person name="Sydenham T.V."/>
            <person name="Hasman H."/>
            <person name="Justensen U.S."/>
        </authorList>
    </citation>
    <scope>NUCLEOTIDE SEQUENCE [LARGE SCALE GENOMIC DNA]</scope>
    <source>
        <strain evidence="12 13">OUH 308042</strain>
    </source>
</reference>
<protein>
    <recommendedName>
        <fullName evidence="7">UDP-N-acetylmuramoyl-L-alanyl-D-glutamate--2,6-diaminopimelate ligase</fullName>
        <ecNumber evidence="7">6.3.2.13</ecNumber>
    </recommendedName>
    <alternativeName>
        <fullName evidence="7">Meso-A2pm-adding enzyme</fullName>
    </alternativeName>
    <alternativeName>
        <fullName evidence="7">Meso-diaminopimelate-adding enzyme</fullName>
    </alternativeName>
    <alternativeName>
        <fullName evidence="7">UDP-MurNAc-L-Ala-D-Glu:meso-diaminopimelate ligase</fullName>
    </alternativeName>
    <alternativeName>
        <fullName evidence="7">UDP-MurNAc-tripeptide synthetase</fullName>
    </alternativeName>
    <alternativeName>
        <fullName evidence="7">UDP-N-acetylmuramyl-tripeptide synthetase</fullName>
    </alternativeName>
</protein>
<dbReference type="Gene3D" id="3.40.1390.10">
    <property type="entry name" value="MurE/MurF, N-terminal domain"/>
    <property type="match status" value="1"/>
</dbReference>
<dbReference type="SUPFAM" id="SSF63418">
    <property type="entry name" value="MurE/MurF N-terminal domain"/>
    <property type="match status" value="1"/>
</dbReference>
<dbReference type="InterPro" id="IPR035911">
    <property type="entry name" value="MurE/MurF_N"/>
</dbReference>
<evidence type="ECO:0000259" key="9">
    <source>
        <dbReference type="Pfam" id="PF01225"/>
    </source>
</evidence>
<dbReference type="InterPro" id="IPR013221">
    <property type="entry name" value="Mur_ligase_cen"/>
</dbReference>
<dbReference type="GO" id="GO:0008360">
    <property type="term" value="P:regulation of cell shape"/>
    <property type="evidence" value="ECO:0007669"/>
    <property type="project" value="UniProtKB-KW"/>
</dbReference>
<keyword evidence="7" id="KW-0963">Cytoplasm</keyword>
<keyword evidence="2 7" id="KW-0132">Cell division</keyword>
<keyword evidence="3 7" id="KW-0133">Cell shape</keyword>
<comment type="PTM">
    <text evidence="7">Carboxylation is probably crucial for Mg(2+) binding and, consequently, for the gamma-phosphate positioning of ATP.</text>
</comment>
<dbReference type="UniPathway" id="UPA00219"/>
<evidence type="ECO:0000256" key="1">
    <source>
        <dbReference type="ARBA" id="ARBA00005898"/>
    </source>
</evidence>
<keyword evidence="5 7" id="KW-0131">Cell cycle</keyword>
<keyword evidence="7 12" id="KW-0436">Ligase</keyword>
<feature type="modified residue" description="N6-carboxylysine" evidence="7">
    <location>
        <position position="220"/>
    </location>
</feature>
<feature type="binding site" evidence="7">
    <location>
        <position position="378"/>
    </location>
    <ligand>
        <name>meso-2,6-diaminopimelate</name>
        <dbReference type="ChEBI" id="CHEBI:57791"/>
    </ligand>
</feature>
<evidence type="ECO:0000259" key="11">
    <source>
        <dbReference type="Pfam" id="PF08245"/>
    </source>
</evidence>
<keyword evidence="4 7" id="KW-0573">Peptidoglycan synthesis</keyword>
<dbReference type="PANTHER" id="PTHR23135">
    <property type="entry name" value="MUR LIGASE FAMILY MEMBER"/>
    <property type="match status" value="1"/>
</dbReference>
<sequence>MKLGDLLDGVACLSVEGDLNVDVHAIHFDSRKVDRNDLFVAQRGVNIDGHVFIDKAVAAGAGAVVCEQLPENLSRHVTYVVTEDSSDALGRMAANYYGNPSEKMKLVGVTGTNGKTTTATLLYELIRLLGGKAGLLSTVCNYIGEEKVAATHTTPDALEINVLMRRMVDAGCEYCFMEVSSHAIDQKRISGLDFDGAIFSNITHDHLDYHKTFKAYIEAKKAFFDGLSARAFALTNLDDKNGTVMLQNTVARKYTYSCKRMADFNAKVIERHLDGTLLTLNGREVWTKFTGDFNAYNLLAVYSSACLLGLENEEVLQAMSLLVPVSGRFETVLSSTGIMAIVDYAHTPDALENVLSTIQDLKGKNNQVITVVGAGGDRDRTKRPEMAEVACRLSDKVILTSDNPRSEEPSAIIEEMRAGIPRHEEVKVLAISDRKEAIRTALMLARKGDLVLVAGKGHENYQEIKGVKYHFDDKEVIQEIFNR</sequence>
<keyword evidence="7" id="KW-0460">Magnesium</keyword>
<evidence type="ECO:0000313" key="12">
    <source>
        <dbReference type="EMBL" id="KIO45970.1"/>
    </source>
</evidence>
<evidence type="ECO:0000259" key="10">
    <source>
        <dbReference type="Pfam" id="PF02875"/>
    </source>
</evidence>
<feature type="binding site" evidence="7">
    <location>
        <begin position="402"/>
        <end position="405"/>
    </location>
    <ligand>
        <name>meso-2,6-diaminopimelate</name>
        <dbReference type="ChEBI" id="CHEBI:57791"/>
    </ligand>
</feature>
<comment type="function">
    <text evidence="7">Catalyzes the addition of meso-diaminopimelic acid to the nucleotide precursor UDP-N-acetylmuramoyl-L-alanyl-D-glutamate (UMAG) in the biosynthesis of bacterial cell-wall peptidoglycan.</text>
</comment>
<feature type="domain" description="Mur ligase N-terminal catalytic" evidence="9">
    <location>
        <begin position="23"/>
        <end position="97"/>
    </location>
</feature>
<dbReference type="AlphaFoldDB" id="A0A0C3R763"/>
<dbReference type="EC" id="6.3.2.13" evidence="7"/>
<keyword evidence="6 7" id="KW-0961">Cell wall biogenesis/degradation</keyword>
<evidence type="ECO:0000256" key="7">
    <source>
        <dbReference type="HAMAP-Rule" id="MF_00208"/>
    </source>
</evidence>
<dbReference type="NCBIfam" id="NF001126">
    <property type="entry name" value="PRK00139.1-4"/>
    <property type="match status" value="1"/>
</dbReference>
<comment type="caution">
    <text evidence="12">The sequence shown here is derived from an EMBL/GenBank/DDBJ whole genome shotgun (WGS) entry which is preliminary data.</text>
</comment>
<evidence type="ECO:0000256" key="5">
    <source>
        <dbReference type="ARBA" id="ARBA00023306"/>
    </source>
</evidence>
<dbReference type="GO" id="GO:0008765">
    <property type="term" value="F:UDP-N-acetylmuramoylalanyl-D-glutamate-2,6-diaminopimelate ligase activity"/>
    <property type="evidence" value="ECO:0007669"/>
    <property type="project" value="UniProtKB-UniRule"/>
</dbReference>